<accession>A0A812PTB5</accession>
<organism evidence="1 2">
    <name type="scientific">Symbiodinium pilosum</name>
    <name type="common">Dinoflagellate</name>
    <dbReference type="NCBI Taxonomy" id="2952"/>
    <lineage>
        <taxon>Eukaryota</taxon>
        <taxon>Sar</taxon>
        <taxon>Alveolata</taxon>
        <taxon>Dinophyceae</taxon>
        <taxon>Suessiales</taxon>
        <taxon>Symbiodiniaceae</taxon>
        <taxon>Symbiodinium</taxon>
    </lineage>
</organism>
<feature type="non-terminal residue" evidence="1">
    <location>
        <position position="184"/>
    </location>
</feature>
<comment type="caution">
    <text evidence="1">The sequence shown here is derived from an EMBL/GenBank/DDBJ whole genome shotgun (WGS) entry which is preliminary data.</text>
</comment>
<dbReference type="Proteomes" id="UP000649617">
    <property type="component" value="Unassembled WGS sequence"/>
</dbReference>
<dbReference type="OrthoDB" id="443812at2759"/>
<evidence type="ECO:0000313" key="2">
    <source>
        <dbReference type="Proteomes" id="UP000649617"/>
    </source>
</evidence>
<dbReference type="EMBL" id="CAJNIZ010015058">
    <property type="protein sequence ID" value="CAE7369023.1"/>
    <property type="molecule type" value="Genomic_DNA"/>
</dbReference>
<dbReference type="AlphaFoldDB" id="A0A812PTB5"/>
<gene>
    <name evidence="1" type="ORF">SPIL2461_LOCUS8951</name>
</gene>
<keyword evidence="2" id="KW-1185">Reference proteome</keyword>
<proteinExistence type="predicted"/>
<protein>
    <submittedName>
        <fullName evidence="1">Uncharacterized protein</fullName>
    </submittedName>
</protein>
<sequence length="184" mass="20735">MTELMDTVIEKVGGKECDDVKTTTLIFDVHTRVSEFSGLARIGELIQQGELANLPQPLRVQEPLPPNAKMGVIIHNLEDGTINIIKTMHFSYKIAMTHARKLCTGDVFVPVYRSGTGPRAVRKAIQQLLQRLPGFRVMWNNVSEKQAGIRRAQTSQWAPEDEELRRGIDYTSNPISLPNRSRRA</sequence>
<evidence type="ECO:0000313" key="1">
    <source>
        <dbReference type="EMBL" id="CAE7369023.1"/>
    </source>
</evidence>
<reference evidence="1" key="1">
    <citation type="submission" date="2021-02" db="EMBL/GenBank/DDBJ databases">
        <authorList>
            <person name="Dougan E. K."/>
            <person name="Rhodes N."/>
            <person name="Thang M."/>
            <person name="Chan C."/>
        </authorList>
    </citation>
    <scope>NUCLEOTIDE SEQUENCE</scope>
</reference>
<name>A0A812PTB5_SYMPI</name>